<keyword evidence="8" id="KW-1185">Reference proteome</keyword>
<feature type="chain" id="PRO_5038413595" evidence="6">
    <location>
        <begin position="23"/>
        <end position="267"/>
    </location>
</feature>
<dbReference type="InterPro" id="IPR050682">
    <property type="entry name" value="ModA/WtpA"/>
</dbReference>
<feature type="binding site" evidence="5">
    <location>
        <position position="50"/>
    </location>
    <ligand>
        <name>molybdate</name>
        <dbReference type="ChEBI" id="CHEBI:36264"/>
    </ligand>
</feature>
<evidence type="ECO:0000313" key="8">
    <source>
        <dbReference type="Proteomes" id="UP000284219"/>
    </source>
</evidence>
<protein>
    <submittedName>
        <fullName evidence="7">Molybdate ABC transporter substrate-binding protein</fullName>
    </submittedName>
</protein>
<proteinExistence type="inferred from homology"/>
<feature type="binding site" evidence="5">
    <location>
        <position position="205"/>
    </location>
    <ligand>
        <name>molybdate</name>
        <dbReference type="ChEBI" id="CHEBI:36264"/>
    </ligand>
</feature>
<dbReference type="OrthoDB" id="9785015at2"/>
<feature type="signal peptide" evidence="6">
    <location>
        <begin position="1"/>
        <end position="22"/>
    </location>
</feature>
<evidence type="ECO:0000256" key="1">
    <source>
        <dbReference type="ARBA" id="ARBA00009175"/>
    </source>
</evidence>
<comment type="caution">
    <text evidence="7">The sequence shown here is derived from an EMBL/GenBank/DDBJ whole genome shotgun (WGS) entry which is preliminary data.</text>
</comment>
<keyword evidence="4 6" id="KW-0732">Signal</keyword>
<feature type="binding site" evidence="5">
    <location>
        <position position="78"/>
    </location>
    <ligand>
        <name>molybdate</name>
        <dbReference type="ChEBI" id="CHEBI:36264"/>
    </ligand>
</feature>
<dbReference type="GO" id="GO:1901359">
    <property type="term" value="F:tungstate binding"/>
    <property type="evidence" value="ECO:0007669"/>
    <property type="project" value="UniProtKB-ARBA"/>
</dbReference>
<dbReference type="RefSeq" id="WP_120188837.1">
    <property type="nucleotide sequence ID" value="NZ_MCHY01000007.1"/>
</dbReference>
<dbReference type="InterPro" id="IPR041879">
    <property type="entry name" value="YvgL-like_PBP2"/>
</dbReference>
<keyword evidence="2 5" id="KW-0500">Molybdenum</keyword>
<dbReference type="GO" id="GO:0015689">
    <property type="term" value="P:molybdate ion transport"/>
    <property type="evidence" value="ECO:0007669"/>
    <property type="project" value="InterPro"/>
</dbReference>
<dbReference type="InterPro" id="IPR005950">
    <property type="entry name" value="ModA"/>
</dbReference>
<dbReference type="Proteomes" id="UP000284219">
    <property type="component" value="Unassembled WGS sequence"/>
</dbReference>
<evidence type="ECO:0000256" key="4">
    <source>
        <dbReference type="ARBA" id="ARBA00022729"/>
    </source>
</evidence>
<dbReference type="PANTHER" id="PTHR30632:SF0">
    <property type="entry name" value="SULFATE-BINDING PROTEIN"/>
    <property type="match status" value="1"/>
</dbReference>
<dbReference type="PANTHER" id="PTHR30632">
    <property type="entry name" value="MOLYBDATE-BINDING PERIPLASMIC PROTEIN"/>
    <property type="match status" value="1"/>
</dbReference>
<dbReference type="NCBIfam" id="TIGR01256">
    <property type="entry name" value="modA"/>
    <property type="match status" value="1"/>
</dbReference>
<evidence type="ECO:0000256" key="2">
    <source>
        <dbReference type="ARBA" id="ARBA00022505"/>
    </source>
</evidence>
<evidence type="ECO:0000256" key="3">
    <source>
        <dbReference type="ARBA" id="ARBA00022723"/>
    </source>
</evidence>
<dbReference type="GO" id="GO:0030973">
    <property type="term" value="F:molybdate ion binding"/>
    <property type="evidence" value="ECO:0007669"/>
    <property type="project" value="UniProtKB-ARBA"/>
</dbReference>
<evidence type="ECO:0000256" key="6">
    <source>
        <dbReference type="SAM" id="SignalP"/>
    </source>
</evidence>
<name>A0A419SLT3_9BACL</name>
<organism evidence="7 8">
    <name type="scientific">Ammoniphilus oxalaticus</name>
    <dbReference type="NCBI Taxonomy" id="66863"/>
    <lineage>
        <taxon>Bacteria</taxon>
        <taxon>Bacillati</taxon>
        <taxon>Bacillota</taxon>
        <taxon>Bacilli</taxon>
        <taxon>Bacillales</taxon>
        <taxon>Paenibacillaceae</taxon>
        <taxon>Aneurinibacillus group</taxon>
        <taxon>Ammoniphilus</taxon>
    </lineage>
</organism>
<sequence>MFRKFSLYFLLLGLLLVPIGCSGGQSTDAGNDGADAPAENIELMISAAASLTDALNEIKSVFESEHPGSTLTINPGSSGKLATQIEQGAPSDVFLSASKKDMDRLEEQGLIDKDTRVDFTNNVLVLITNKENPSNLSSFEEIDPAMIGDFAIGEPESVPAGRYTKEVFEHLNLWEPMQDKLVLASDVRQVLTYVESGNAELGVVYSSDASISDKVTIIAESNPEWHAPIVYPGAVLADTSHDELAKAFLDYLTSDAGKEVLNKYGFK</sequence>
<keyword evidence="3 5" id="KW-0479">Metal-binding</keyword>
<comment type="similarity">
    <text evidence="1">Belongs to the bacterial solute-binding protein ModA family.</text>
</comment>
<feature type="binding site" evidence="5">
    <location>
        <position position="160"/>
    </location>
    <ligand>
        <name>molybdate</name>
        <dbReference type="ChEBI" id="CHEBI:36264"/>
    </ligand>
</feature>
<evidence type="ECO:0000256" key="5">
    <source>
        <dbReference type="PIRSR" id="PIRSR004846-1"/>
    </source>
</evidence>
<evidence type="ECO:0000313" key="7">
    <source>
        <dbReference type="EMBL" id="RKD25018.1"/>
    </source>
</evidence>
<accession>A0A419SLT3</accession>
<dbReference type="AlphaFoldDB" id="A0A419SLT3"/>
<dbReference type="PIRSF" id="PIRSF004846">
    <property type="entry name" value="ModA"/>
    <property type="match status" value="1"/>
</dbReference>
<dbReference type="FunFam" id="3.40.190.10:FF:000035">
    <property type="entry name" value="Molybdate ABC transporter substrate-binding protein"/>
    <property type="match status" value="1"/>
</dbReference>
<dbReference type="GO" id="GO:0046872">
    <property type="term" value="F:metal ion binding"/>
    <property type="evidence" value="ECO:0007669"/>
    <property type="project" value="UniProtKB-KW"/>
</dbReference>
<feature type="binding site" evidence="5">
    <location>
        <position position="187"/>
    </location>
    <ligand>
        <name>molybdate</name>
        <dbReference type="ChEBI" id="CHEBI:36264"/>
    </ligand>
</feature>
<reference evidence="7 8" key="1">
    <citation type="submission" date="2016-08" db="EMBL/GenBank/DDBJ databases">
        <title>Novel Firmicute Genomes.</title>
        <authorList>
            <person name="Poppleton D.I."/>
            <person name="Gribaldo S."/>
        </authorList>
    </citation>
    <scope>NUCLEOTIDE SEQUENCE [LARGE SCALE GENOMIC DNA]</scope>
    <source>
        <strain evidence="7 8">RAOx-1</strain>
    </source>
</reference>
<dbReference type="EMBL" id="MCHY01000007">
    <property type="protein sequence ID" value="RKD25018.1"/>
    <property type="molecule type" value="Genomic_DNA"/>
</dbReference>
<dbReference type="CDD" id="cd13537">
    <property type="entry name" value="PBP2_YvgL_like"/>
    <property type="match status" value="1"/>
</dbReference>
<dbReference type="Gene3D" id="3.40.190.10">
    <property type="entry name" value="Periplasmic binding protein-like II"/>
    <property type="match status" value="2"/>
</dbReference>
<dbReference type="Pfam" id="PF13531">
    <property type="entry name" value="SBP_bac_11"/>
    <property type="match status" value="1"/>
</dbReference>
<gene>
    <name evidence="7" type="ORF">BEP19_04100</name>
</gene>
<dbReference type="SUPFAM" id="SSF53850">
    <property type="entry name" value="Periplasmic binding protein-like II"/>
    <property type="match status" value="1"/>
</dbReference>